<dbReference type="STRING" id="1637975.AN957_03230"/>
<evidence type="ECO:0000256" key="3">
    <source>
        <dbReference type="ARBA" id="ARBA00022840"/>
    </source>
</evidence>
<dbReference type="EMBL" id="LJIX01000006">
    <property type="protein sequence ID" value="KQL17720.1"/>
    <property type="molecule type" value="Genomic_DNA"/>
</dbReference>
<sequence>MGSVIIENMTKQFGDFTALHNINLEIQEGEFFALLGPSGCGKTTTMRCIAGFEHPTSGKIKIGDKEVEKIPANRRNCGMVFQSYALFPHMNVFDNVAYSLNIKQLNASNPVKQLGIYARLLSKRLGRTPKDIQEKVMEILKYVELDQHAERLTSELSGGQQQRVALARALVMEPAVLLMDEPLSNLDQKLRHSMRNTIRTIQQDLGITTIFVTHDQEEAMSMADRVAVMDKGNIVQIGTPTELYSNPLTPFIADFVGTSNILDVEVVDHNQLNGLTTLKGDSFLLQSTNTIEKKQAKAVIRPEHIQVLPYDTAVNNEEVTVLEGIVVMSTYLGPTVRYDMKVGNQEMIVDTTYSSGTSIFEEGRKVKLSIEHGRVLLI</sequence>
<dbReference type="InterPro" id="IPR017871">
    <property type="entry name" value="ABC_transporter-like_CS"/>
</dbReference>
<proteinExistence type="predicted"/>
<comment type="caution">
    <text evidence="5">The sequence shown here is derived from an EMBL/GenBank/DDBJ whole genome shotgun (WGS) entry which is preliminary data.</text>
</comment>
<dbReference type="GO" id="GO:0016887">
    <property type="term" value="F:ATP hydrolysis activity"/>
    <property type="evidence" value="ECO:0007669"/>
    <property type="project" value="InterPro"/>
</dbReference>
<dbReference type="Gene3D" id="3.40.50.300">
    <property type="entry name" value="P-loop containing nucleotide triphosphate hydrolases"/>
    <property type="match status" value="1"/>
</dbReference>
<feature type="domain" description="ABC transporter" evidence="4">
    <location>
        <begin position="4"/>
        <end position="256"/>
    </location>
</feature>
<organism evidence="5 6">
    <name type="scientific">Cytobacillus solani</name>
    <dbReference type="NCBI Taxonomy" id="1637975"/>
    <lineage>
        <taxon>Bacteria</taxon>
        <taxon>Bacillati</taxon>
        <taxon>Bacillota</taxon>
        <taxon>Bacilli</taxon>
        <taxon>Bacillales</taxon>
        <taxon>Bacillaceae</taxon>
        <taxon>Cytobacillus</taxon>
    </lineage>
</organism>
<dbReference type="SMART" id="SM00382">
    <property type="entry name" value="AAA"/>
    <property type="match status" value="1"/>
</dbReference>
<dbReference type="PANTHER" id="PTHR42781">
    <property type="entry name" value="SPERMIDINE/PUTRESCINE IMPORT ATP-BINDING PROTEIN POTA"/>
    <property type="match status" value="1"/>
</dbReference>
<gene>
    <name evidence="5" type="ORF">AN957_03230</name>
</gene>
<dbReference type="PROSITE" id="PS00211">
    <property type="entry name" value="ABC_TRANSPORTER_1"/>
    <property type="match status" value="1"/>
</dbReference>
<dbReference type="Pfam" id="PF08402">
    <property type="entry name" value="TOBE_2"/>
    <property type="match status" value="1"/>
</dbReference>
<dbReference type="InterPro" id="IPR027417">
    <property type="entry name" value="P-loop_NTPase"/>
</dbReference>
<evidence type="ECO:0000313" key="5">
    <source>
        <dbReference type="EMBL" id="KQL17720.1"/>
    </source>
</evidence>
<protein>
    <submittedName>
        <fullName evidence="5">ABC transporter ATP-binding protein</fullName>
    </submittedName>
</protein>
<dbReference type="GO" id="GO:0005524">
    <property type="term" value="F:ATP binding"/>
    <property type="evidence" value="ECO:0007669"/>
    <property type="project" value="UniProtKB-KW"/>
</dbReference>
<dbReference type="GO" id="GO:0043190">
    <property type="term" value="C:ATP-binding cassette (ABC) transporter complex"/>
    <property type="evidence" value="ECO:0007669"/>
    <property type="project" value="InterPro"/>
</dbReference>
<dbReference type="Gene3D" id="2.40.50.100">
    <property type="match status" value="1"/>
</dbReference>
<keyword evidence="6" id="KW-1185">Reference proteome</keyword>
<dbReference type="RefSeq" id="WP_053478114.1">
    <property type="nucleotide sequence ID" value="NZ_CP085712.1"/>
</dbReference>
<dbReference type="Proteomes" id="UP000050996">
    <property type="component" value="Unassembled WGS sequence"/>
</dbReference>
<reference evidence="5 6" key="1">
    <citation type="submission" date="2015-09" db="EMBL/GenBank/DDBJ databases">
        <title>Genome sequencing project for genomic taxonomy and phylogenomics of Bacillus-like bacteria.</title>
        <authorList>
            <person name="Liu B."/>
            <person name="Wang J."/>
            <person name="Zhu Y."/>
            <person name="Liu G."/>
            <person name="Chen Q."/>
            <person name="Chen Z."/>
            <person name="Lan J."/>
            <person name="Che J."/>
            <person name="Ge C."/>
            <person name="Shi H."/>
            <person name="Pan Z."/>
            <person name="Liu X."/>
        </authorList>
    </citation>
    <scope>NUCLEOTIDE SEQUENCE [LARGE SCALE GENOMIC DNA]</scope>
    <source>
        <strain evidence="5 6">FJAT-18043</strain>
    </source>
</reference>
<dbReference type="InterPro" id="IPR003593">
    <property type="entry name" value="AAA+_ATPase"/>
</dbReference>
<dbReference type="Pfam" id="PF00005">
    <property type="entry name" value="ABC_tran"/>
    <property type="match status" value="1"/>
</dbReference>
<dbReference type="InterPro" id="IPR013611">
    <property type="entry name" value="Transp-assoc_OB_typ2"/>
</dbReference>
<dbReference type="SUPFAM" id="SSF50331">
    <property type="entry name" value="MOP-like"/>
    <property type="match status" value="1"/>
</dbReference>
<dbReference type="AlphaFoldDB" id="A0A0Q3QJI0"/>
<evidence type="ECO:0000256" key="1">
    <source>
        <dbReference type="ARBA" id="ARBA00022448"/>
    </source>
</evidence>
<keyword evidence="3 5" id="KW-0067">ATP-binding</keyword>
<keyword evidence="1" id="KW-0813">Transport</keyword>
<dbReference type="SUPFAM" id="SSF52540">
    <property type="entry name" value="P-loop containing nucleoside triphosphate hydrolases"/>
    <property type="match status" value="1"/>
</dbReference>
<evidence type="ECO:0000259" key="4">
    <source>
        <dbReference type="PROSITE" id="PS50893"/>
    </source>
</evidence>
<accession>A0A0Q3QJI0</accession>
<dbReference type="InterPro" id="IPR050093">
    <property type="entry name" value="ABC_SmlMolc_Importer"/>
</dbReference>
<dbReference type="PROSITE" id="PS50893">
    <property type="entry name" value="ABC_TRANSPORTER_2"/>
    <property type="match status" value="1"/>
</dbReference>
<evidence type="ECO:0000313" key="6">
    <source>
        <dbReference type="Proteomes" id="UP000050996"/>
    </source>
</evidence>
<dbReference type="PATRIC" id="fig|1637975.4.peg.310"/>
<evidence type="ECO:0000256" key="2">
    <source>
        <dbReference type="ARBA" id="ARBA00022741"/>
    </source>
</evidence>
<keyword evidence="2" id="KW-0547">Nucleotide-binding</keyword>
<dbReference type="InterPro" id="IPR008995">
    <property type="entry name" value="Mo/tungstate-bd_C_term_dom"/>
</dbReference>
<dbReference type="FunFam" id="3.40.50.300:FF:000042">
    <property type="entry name" value="Maltose/maltodextrin ABC transporter, ATP-binding protein"/>
    <property type="match status" value="1"/>
</dbReference>
<name>A0A0Q3QJI0_9BACI</name>
<dbReference type="InterPro" id="IPR003439">
    <property type="entry name" value="ABC_transporter-like_ATP-bd"/>
</dbReference>
<dbReference type="PANTHER" id="PTHR42781:SF4">
    <property type="entry name" value="SPERMIDINE_PUTRESCINE IMPORT ATP-BINDING PROTEIN POTA"/>
    <property type="match status" value="1"/>
</dbReference>
<dbReference type="GO" id="GO:0140359">
    <property type="term" value="F:ABC-type transporter activity"/>
    <property type="evidence" value="ECO:0007669"/>
    <property type="project" value="UniProtKB-ARBA"/>
</dbReference>